<sequence>MMQQEYRIVIKNERYDQVRLLQVIFLAVMSIVFIVAAYYENNIFAFIWPMLLCFTIFIALNQQDFTRYKLFSFKNFLESGFVWTIIGSMLLLTWWITLLVIIIAVMQSLVKKQYEVILDRQAIQINAKPPKNIEWQALQNIVIKDELLTIDYKNNKIFQAEIIPALSIIGSEADFNDFCRLQLGAH</sequence>
<dbReference type="OrthoDB" id="660475at2"/>
<keyword evidence="3" id="KW-1185">Reference proteome</keyword>
<feature type="transmembrane region" description="Helical" evidence="1">
    <location>
        <begin position="81"/>
        <end position="106"/>
    </location>
</feature>
<name>A0A5B8V4C1_9BACT</name>
<organism evidence="2 3">
    <name type="scientific">Panacibacter ginsenosidivorans</name>
    <dbReference type="NCBI Taxonomy" id="1813871"/>
    <lineage>
        <taxon>Bacteria</taxon>
        <taxon>Pseudomonadati</taxon>
        <taxon>Bacteroidota</taxon>
        <taxon>Chitinophagia</taxon>
        <taxon>Chitinophagales</taxon>
        <taxon>Chitinophagaceae</taxon>
        <taxon>Panacibacter</taxon>
    </lineage>
</organism>
<protein>
    <submittedName>
        <fullName evidence="2">Uncharacterized protein</fullName>
    </submittedName>
</protein>
<dbReference type="KEGG" id="pgin:FRZ67_03265"/>
<evidence type="ECO:0000313" key="3">
    <source>
        <dbReference type="Proteomes" id="UP000321533"/>
    </source>
</evidence>
<keyword evidence="1" id="KW-1133">Transmembrane helix</keyword>
<evidence type="ECO:0000256" key="1">
    <source>
        <dbReference type="SAM" id="Phobius"/>
    </source>
</evidence>
<dbReference type="RefSeq" id="WP_147188167.1">
    <property type="nucleotide sequence ID" value="NZ_CP042435.1"/>
</dbReference>
<keyword evidence="1" id="KW-0472">Membrane</keyword>
<keyword evidence="1" id="KW-0812">Transmembrane</keyword>
<feature type="transmembrane region" description="Helical" evidence="1">
    <location>
        <begin position="43"/>
        <end position="60"/>
    </location>
</feature>
<feature type="transmembrane region" description="Helical" evidence="1">
    <location>
        <begin position="20"/>
        <end position="37"/>
    </location>
</feature>
<proteinExistence type="predicted"/>
<dbReference type="AlphaFoldDB" id="A0A5B8V4C1"/>
<dbReference type="EMBL" id="CP042435">
    <property type="protein sequence ID" value="QEC66367.1"/>
    <property type="molecule type" value="Genomic_DNA"/>
</dbReference>
<reference evidence="2 3" key="1">
    <citation type="journal article" date="2016" name="Int. J. Syst. Evol. Microbiol.">
        <title>Panacibacter ginsenosidivorans gen. nov., sp. nov., with ginsenoside converting activity isolated from soil of a ginseng field.</title>
        <authorList>
            <person name="Siddiqi M.Z."/>
            <person name="Muhammad Shafi S."/>
            <person name="Choi K.D."/>
            <person name="Im W.T."/>
        </authorList>
    </citation>
    <scope>NUCLEOTIDE SEQUENCE [LARGE SCALE GENOMIC DNA]</scope>
    <source>
        <strain evidence="2 3">Gsoil1550</strain>
    </source>
</reference>
<dbReference type="Proteomes" id="UP000321533">
    <property type="component" value="Chromosome"/>
</dbReference>
<gene>
    <name evidence="2" type="ORF">FRZ67_03265</name>
</gene>
<accession>A0A5B8V4C1</accession>
<evidence type="ECO:0000313" key="2">
    <source>
        <dbReference type="EMBL" id="QEC66367.1"/>
    </source>
</evidence>